<dbReference type="OrthoDB" id="754047at2759"/>
<dbReference type="PANTHER" id="PTHR31585">
    <property type="entry name" value="FOLATE-BIOPTERIN TRANSPORTER 1, CHLOROPLASTIC"/>
    <property type="match status" value="1"/>
</dbReference>
<feature type="transmembrane region" description="Helical" evidence="8">
    <location>
        <begin position="232"/>
        <end position="249"/>
    </location>
</feature>
<evidence type="ECO:0000256" key="7">
    <source>
        <dbReference type="SAM" id="MobiDB-lite"/>
    </source>
</evidence>
<protein>
    <recommendedName>
        <fullName evidence="11">Folate/biopterin transporter</fullName>
    </recommendedName>
</protein>
<evidence type="ECO:0000313" key="10">
    <source>
        <dbReference type="Proteomes" id="UP000649617"/>
    </source>
</evidence>
<dbReference type="Gene3D" id="1.20.1250.20">
    <property type="entry name" value="MFS general substrate transporter like domains"/>
    <property type="match status" value="1"/>
</dbReference>
<feature type="transmembrane region" description="Helical" evidence="8">
    <location>
        <begin position="468"/>
        <end position="491"/>
    </location>
</feature>
<comment type="similarity">
    <text evidence="2">Belongs to the major facilitator superfamily. Folate-biopterin transporter (TC 2.A.71) family.</text>
</comment>
<evidence type="ECO:0000256" key="3">
    <source>
        <dbReference type="ARBA" id="ARBA00022448"/>
    </source>
</evidence>
<keyword evidence="10" id="KW-1185">Reference proteome</keyword>
<feature type="transmembrane region" description="Helical" evidence="8">
    <location>
        <begin position="276"/>
        <end position="296"/>
    </location>
</feature>
<dbReference type="Pfam" id="PF03092">
    <property type="entry name" value="BT1"/>
    <property type="match status" value="1"/>
</dbReference>
<keyword evidence="3" id="KW-0813">Transport</keyword>
<dbReference type="AlphaFoldDB" id="A0A812M780"/>
<evidence type="ECO:0000256" key="8">
    <source>
        <dbReference type="SAM" id="Phobius"/>
    </source>
</evidence>
<feature type="transmembrane region" description="Helical" evidence="8">
    <location>
        <begin position="367"/>
        <end position="388"/>
    </location>
</feature>
<evidence type="ECO:0008006" key="11">
    <source>
        <dbReference type="Google" id="ProtNLM"/>
    </source>
</evidence>
<feature type="transmembrane region" description="Helical" evidence="8">
    <location>
        <begin position="163"/>
        <end position="184"/>
    </location>
</feature>
<accession>A0A812M780</accession>
<keyword evidence="6 8" id="KW-0472">Membrane</keyword>
<feature type="transmembrane region" description="Helical" evidence="8">
    <location>
        <begin position="329"/>
        <end position="351"/>
    </location>
</feature>
<feature type="transmembrane region" description="Helical" evidence="8">
    <location>
        <begin position="205"/>
        <end position="226"/>
    </location>
</feature>
<evidence type="ECO:0000256" key="5">
    <source>
        <dbReference type="ARBA" id="ARBA00022989"/>
    </source>
</evidence>
<proteinExistence type="inferred from homology"/>
<dbReference type="InterPro" id="IPR004324">
    <property type="entry name" value="FBT"/>
</dbReference>
<feature type="transmembrane region" description="Helical" evidence="8">
    <location>
        <begin position="302"/>
        <end position="322"/>
    </location>
</feature>
<evidence type="ECO:0000256" key="6">
    <source>
        <dbReference type="ARBA" id="ARBA00023136"/>
    </source>
</evidence>
<dbReference type="GO" id="GO:0016020">
    <property type="term" value="C:membrane"/>
    <property type="evidence" value="ECO:0007669"/>
    <property type="project" value="UniProtKB-SubCell"/>
</dbReference>
<evidence type="ECO:0000256" key="1">
    <source>
        <dbReference type="ARBA" id="ARBA00004141"/>
    </source>
</evidence>
<feature type="transmembrane region" description="Helical" evidence="8">
    <location>
        <begin position="511"/>
        <end position="533"/>
    </location>
</feature>
<keyword evidence="5 8" id="KW-1133">Transmembrane helix</keyword>
<feature type="region of interest" description="Disordered" evidence="7">
    <location>
        <begin position="1"/>
        <end position="42"/>
    </location>
</feature>
<sequence length="564" mass="61802">MKRGSKAGSSNEPFQDQGEDEEDEEAPLLSQDKPQKTGSTSWSASVRNGFGLGPYLQKLESNFGYELLVMLFVSQHLMKGFVNEFTNPCINFLYGAYRVAGPQMQVYRGVTHLPWAMKPMIGLLSDTMPIFGYNKAPYILLVAILGSAATACIGSVPQSQLTITSLVFCLFLIQLQLSTTDLLTEAKYAEKMQTKPKEGPALMSFVWFGLQCGGLVAMLMVGPIMSHFGPKLPFLVVLVPSSIIVVPLMKGYLQERRLTVEDIRATRAAIFQQREACALCILMMGSTLALTVVGTTMQNVKINAIASVVVAVIIISAFSILLRPEIAKVNAFFCLQTAVNFSVGGASFYFYTDTPEQYPEGPHFSKVFYTTVLGVTGSVFSLLGIYTYQRYASDWSFRHLLLISNLALCFLSITDVVFFLRLNVRFGIPDHAFILGSSVFATILSQWQWMPGVVILSQLCPPGLEATMYALLAGCHNLGGTIASSTGAFMLEVLEVQPSGANMESAQFKNLWVASAISSVLPAVVLLLLPWLIPDRKQTEKLLQEGDVSVTQGSIWRRITGQEG</sequence>
<comment type="caution">
    <text evidence="9">The sequence shown here is derived from an EMBL/GenBank/DDBJ whole genome shotgun (WGS) entry which is preliminary data.</text>
</comment>
<comment type="subcellular location">
    <subcellularLocation>
        <location evidence="1">Membrane</location>
        <topology evidence="1">Multi-pass membrane protein</topology>
    </subcellularLocation>
</comment>
<dbReference type="Proteomes" id="UP000649617">
    <property type="component" value="Unassembled WGS sequence"/>
</dbReference>
<feature type="transmembrane region" description="Helical" evidence="8">
    <location>
        <begin position="432"/>
        <end position="456"/>
    </location>
</feature>
<evidence type="ECO:0000313" key="9">
    <source>
        <dbReference type="EMBL" id="CAE7258127.1"/>
    </source>
</evidence>
<evidence type="ECO:0000256" key="4">
    <source>
        <dbReference type="ARBA" id="ARBA00022692"/>
    </source>
</evidence>
<keyword evidence="4 8" id="KW-0812">Transmembrane</keyword>
<evidence type="ECO:0000256" key="2">
    <source>
        <dbReference type="ARBA" id="ARBA00007015"/>
    </source>
</evidence>
<dbReference type="PANTHER" id="PTHR31585:SF51">
    <property type="entry name" value="TRANSPORTER, PUTATIVE-RELATED"/>
    <property type="match status" value="1"/>
</dbReference>
<dbReference type="SUPFAM" id="SSF103473">
    <property type="entry name" value="MFS general substrate transporter"/>
    <property type="match status" value="1"/>
</dbReference>
<reference evidence="9" key="1">
    <citation type="submission" date="2021-02" db="EMBL/GenBank/DDBJ databases">
        <authorList>
            <person name="Dougan E. K."/>
            <person name="Rhodes N."/>
            <person name="Thang M."/>
            <person name="Chan C."/>
        </authorList>
    </citation>
    <scope>NUCLEOTIDE SEQUENCE</scope>
</reference>
<dbReference type="InterPro" id="IPR036259">
    <property type="entry name" value="MFS_trans_sf"/>
</dbReference>
<dbReference type="NCBIfam" id="TIGR00788">
    <property type="entry name" value="fbt"/>
    <property type="match status" value="1"/>
</dbReference>
<name>A0A812M780_SYMPI</name>
<dbReference type="EMBL" id="CAJNIZ010007458">
    <property type="protein sequence ID" value="CAE7258127.1"/>
    <property type="molecule type" value="Genomic_DNA"/>
</dbReference>
<feature type="compositionally biased region" description="Acidic residues" evidence="7">
    <location>
        <begin position="17"/>
        <end position="26"/>
    </location>
</feature>
<gene>
    <name evidence="9" type="ORF">SPIL2461_LOCUS5313</name>
</gene>
<dbReference type="InterPro" id="IPR039309">
    <property type="entry name" value="BT1"/>
</dbReference>
<organism evidence="9 10">
    <name type="scientific">Symbiodinium pilosum</name>
    <name type="common">Dinoflagellate</name>
    <dbReference type="NCBI Taxonomy" id="2952"/>
    <lineage>
        <taxon>Eukaryota</taxon>
        <taxon>Sar</taxon>
        <taxon>Alveolata</taxon>
        <taxon>Dinophyceae</taxon>
        <taxon>Suessiales</taxon>
        <taxon>Symbiodiniaceae</taxon>
        <taxon>Symbiodinium</taxon>
    </lineage>
</organism>
<feature type="transmembrane region" description="Helical" evidence="8">
    <location>
        <begin position="138"/>
        <end position="157"/>
    </location>
</feature>
<feature type="transmembrane region" description="Helical" evidence="8">
    <location>
        <begin position="400"/>
        <end position="420"/>
    </location>
</feature>